<comment type="caution">
    <text evidence="1">The sequence shown here is derived from an EMBL/GenBank/DDBJ whole genome shotgun (WGS) entry which is preliminary data.</text>
</comment>
<dbReference type="EMBL" id="JAMKFB020000002">
    <property type="protein sequence ID" value="KAL0201475.1"/>
    <property type="molecule type" value="Genomic_DNA"/>
</dbReference>
<dbReference type="Proteomes" id="UP001529510">
    <property type="component" value="Unassembled WGS sequence"/>
</dbReference>
<organism evidence="1 2">
    <name type="scientific">Cirrhinus mrigala</name>
    <name type="common">Mrigala</name>
    <dbReference type="NCBI Taxonomy" id="683832"/>
    <lineage>
        <taxon>Eukaryota</taxon>
        <taxon>Metazoa</taxon>
        <taxon>Chordata</taxon>
        <taxon>Craniata</taxon>
        <taxon>Vertebrata</taxon>
        <taxon>Euteleostomi</taxon>
        <taxon>Actinopterygii</taxon>
        <taxon>Neopterygii</taxon>
        <taxon>Teleostei</taxon>
        <taxon>Ostariophysi</taxon>
        <taxon>Cypriniformes</taxon>
        <taxon>Cyprinidae</taxon>
        <taxon>Labeoninae</taxon>
        <taxon>Labeonini</taxon>
        <taxon>Cirrhinus</taxon>
    </lineage>
</organism>
<feature type="non-terminal residue" evidence="1">
    <location>
        <position position="1"/>
    </location>
</feature>
<evidence type="ECO:0000313" key="1">
    <source>
        <dbReference type="EMBL" id="KAL0201475.1"/>
    </source>
</evidence>
<dbReference type="AlphaFoldDB" id="A0ABD0RTM0"/>
<sequence>SPTFEESVDALLLSLTSVPGLNKVQLTTDSLTENLAAKILSMCHICPSLRNI</sequence>
<gene>
    <name evidence="1" type="ORF">M9458_004662</name>
</gene>
<protein>
    <submittedName>
        <fullName evidence="1">Uncharacterized protein</fullName>
    </submittedName>
</protein>
<proteinExistence type="predicted"/>
<feature type="non-terminal residue" evidence="1">
    <location>
        <position position="52"/>
    </location>
</feature>
<accession>A0ABD0RTM0</accession>
<reference evidence="1 2" key="1">
    <citation type="submission" date="2024-05" db="EMBL/GenBank/DDBJ databases">
        <title>Genome sequencing and assembly of Indian major carp, Cirrhinus mrigala (Hamilton, 1822).</title>
        <authorList>
            <person name="Mohindra V."/>
            <person name="Chowdhury L.M."/>
            <person name="Lal K."/>
            <person name="Jena J.K."/>
        </authorList>
    </citation>
    <scope>NUCLEOTIDE SEQUENCE [LARGE SCALE GENOMIC DNA]</scope>
    <source>
        <strain evidence="1">CM1030</strain>
        <tissue evidence="1">Blood</tissue>
    </source>
</reference>
<keyword evidence="2" id="KW-1185">Reference proteome</keyword>
<name>A0ABD0RTM0_CIRMR</name>
<evidence type="ECO:0000313" key="2">
    <source>
        <dbReference type="Proteomes" id="UP001529510"/>
    </source>
</evidence>